<sequence length="264" mass="28091">MPLSARFSARAASFSAACDSISLSDEPFDDIWLCVPRSARALRSSSRHHTLPVSSDFFLSSCASGFDALDAVSVSGSSGIDLASRALSAISWPSTSLLKLLVLAGHAYACLPSILPVSRAALARRAPLNPSGFIVSSSPRTSSSRKGRHNDTGSASILSRTSEQDIDRPIVFSADASRRVRSGTRTSQLARKVIPLTVLDVPRTFSCVRAHTRRLTNVRPPLQLLISFLDLLALGRALDCLLDHALGHHAGTHPASSSPVAHHP</sequence>
<name>A0A1C7MBM5_GRIFR</name>
<dbReference type="Proteomes" id="UP000092993">
    <property type="component" value="Unassembled WGS sequence"/>
</dbReference>
<evidence type="ECO:0000256" key="1">
    <source>
        <dbReference type="SAM" id="MobiDB-lite"/>
    </source>
</evidence>
<accession>A0A1C7MBM5</accession>
<evidence type="ECO:0000313" key="2">
    <source>
        <dbReference type="EMBL" id="OBZ74323.1"/>
    </source>
</evidence>
<evidence type="ECO:0000313" key="3">
    <source>
        <dbReference type="Proteomes" id="UP000092993"/>
    </source>
</evidence>
<dbReference type="EMBL" id="LUGG01000005">
    <property type="protein sequence ID" value="OBZ74323.1"/>
    <property type="molecule type" value="Genomic_DNA"/>
</dbReference>
<dbReference type="AlphaFoldDB" id="A0A1C7MBM5"/>
<feature type="region of interest" description="Disordered" evidence="1">
    <location>
        <begin position="134"/>
        <end position="158"/>
    </location>
</feature>
<protein>
    <submittedName>
        <fullName evidence="2">Uncharacterized protein</fullName>
    </submittedName>
</protein>
<reference evidence="2 3" key="1">
    <citation type="submission" date="2016-03" db="EMBL/GenBank/DDBJ databases">
        <title>Whole genome sequencing of Grifola frondosa 9006-11.</title>
        <authorList>
            <person name="Min B."/>
            <person name="Park H."/>
            <person name="Kim J.-G."/>
            <person name="Cho H."/>
            <person name="Oh Y.-L."/>
            <person name="Kong W.-S."/>
            <person name="Choi I.-G."/>
        </authorList>
    </citation>
    <scope>NUCLEOTIDE SEQUENCE [LARGE SCALE GENOMIC DNA]</scope>
    <source>
        <strain evidence="2 3">9006-11</strain>
    </source>
</reference>
<proteinExistence type="predicted"/>
<gene>
    <name evidence="2" type="ORF">A0H81_05716</name>
</gene>
<comment type="caution">
    <text evidence="2">The sequence shown here is derived from an EMBL/GenBank/DDBJ whole genome shotgun (WGS) entry which is preliminary data.</text>
</comment>
<organism evidence="2 3">
    <name type="scientific">Grifola frondosa</name>
    <name type="common">Maitake</name>
    <name type="synonym">Polyporus frondosus</name>
    <dbReference type="NCBI Taxonomy" id="5627"/>
    <lineage>
        <taxon>Eukaryota</taxon>
        <taxon>Fungi</taxon>
        <taxon>Dikarya</taxon>
        <taxon>Basidiomycota</taxon>
        <taxon>Agaricomycotina</taxon>
        <taxon>Agaricomycetes</taxon>
        <taxon>Polyporales</taxon>
        <taxon>Grifolaceae</taxon>
        <taxon>Grifola</taxon>
    </lineage>
</organism>
<keyword evidence="3" id="KW-1185">Reference proteome</keyword>